<keyword evidence="2" id="KW-1185">Reference proteome</keyword>
<accession>A0A166QUU0</accession>
<dbReference type="EMBL" id="KV417508">
    <property type="protein sequence ID" value="KZP27568.1"/>
    <property type="molecule type" value="Genomic_DNA"/>
</dbReference>
<dbReference type="Proteomes" id="UP000076532">
    <property type="component" value="Unassembled WGS sequence"/>
</dbReference>
<dbReference type="OrthoDB" id="7464126at2759"/>
<evidence type="ECO:0000313" key="1">
    <source>
        <dbReference type="EMBL" id="KZP27568.1"/>
    </source>
</evidence>
<name>A0A166QUU0_9AGAM</name>
<protein>
    <submittedName>
        <fullName evidence="1">Uncharacterized protein</fullName>
    </submittedName>
</protein>
<dbReference type="STRING" id="436010.A0A166QUU0"/>
<organism evidence="1 2">
    <name type="scientific">Athelia psychrophila</name>
    <dbReference type="NCBI Taxonomy" id="1759441"/>
    <lineage>
        <taxon>Eukaryota</taxon>
        <taxon>Fungi</taxon>
        <taxon>Dikarya</taxon>
        <taxon>Basidiomycota</taxon>
        <taxon>Agaricomycotina</taxon>
        <taxon>Agaricomycetes</taxon>
        <taxon>Agaricomycetidae</taxon>
        <taxon>Atheliales</taxon>
        <taxon>Atheliaceae</taxon>
        <taxon>Athelia</taxon>
    </lineage>
</organism>
<sequence>MEQSIRKSISESETEIAVKRREELNRVSRGSLSVLKELQDLLDKYSSLGSSYRKTWDKLRWGDEKVDLLRSRIISNISLLTAFNTSLVNASQAKILARLDQVLAEIQEGKRQSSVIPQLSRGIDHLIGPSDGVWRQVARELGTDASLDAYANRALIVPRVQEALYEEPIAKRIDVVSATYGTTDVTNHVRQFFHQLSLRGSSGHTFLPDNVFFGFDPIPDSKKAFILLWRIPIPNASGSNPLERPAFSAVQKTRVLEGDPVVLTLDGGLSRATAVSSSESVLILDASYFMLDVTALVKRALARARPGFPVAIAATNAMFGTDPAPNHVKQLSITYAYPHSSFIPGLTEHCITRVVTEGEAIVIPPRLTIHVAYWADLDITTAMRTRIAADQSLHISVDSHLIPGVADPWWNVSKTISIMYQYGQGPLQLLVTHDGAGMQSITPTGPPRTSQFNPQSGQQQDQGGFQVLAVVWGVSARRLTQLQYQWISERRWFSCSNDWFGFDGYGGWHKTCQVFCRTGEDGKIMCRAAREGQQWIL</sequence>
<evidence type="ECO:0000313" key="2">
    <source>
        <dbReference type="Proteomes" id="UP000076532"/>
    </source>
</evidence>
<gene>
    <name evidence="1" type="ORF">FIBSPDRAFT_1040109</name>
</gene>
<proteinExistence type="predicted"/>
<dbReference type="AlphaFoldDB" id="A0A166QUU0"/>
<reference evidence="1 2" key="1">
    <citation type="journal article" date="2016" name="Mol. Biol. Evol.">
        <title>Comparative Genomics of Early-Diverging Mushroom-Forming Fungi Provides Insights into the Origins of Lignocellulose Decay Capabilities.</title>
        <authorList>
            <person name="Nagy L.G."/>
            <person name="Riley R."/>
            <person name="Tritt A."/>
            <person name="Adam C."/>
            <person name="Daum C."/>
            <person name="Floudas D."/>
            <person name="Sun H."/>
            <person name="Yadav J.S."/>
            <person name="Pangilinan J."/>
            <person name="Larsson K.H."/>
            <person name="Matsuura K."/>
            <person name="Barry K."/>
            <person name="Labutti K."/>
            <person name="Kuo R."/>
            <person name="Ohm R.A."/>
            <person name="Bhattacharya S.S."/>
            <person name="Shirouzu T."/>
            <person name="Yoshinaga Y."/>
            <person name="Martin F.M."/>
            <person name="Grigoriev I.V."/>
            <person name="Hibbett D.S."/>
        </authorList>
    </citation>
    <scope>NUCLEOTIDE SEQUENCE [LARGE SCALE GENOMIC DNA]</scope>
    <source>
        <strain evidence="1 2">CBS 109695</strain>
    </source>
</reference>